<evidence type="ECO:0000313" key="2">
    <source>
        <dbReference type="Proteomes" id="UP000004995"/>
    </source>
</evidence>
<sequence>MPMMCRYWPPSFILAYMNIRWLFPVPFTAPLSSLHCCCSFSLHLQHYCLLHFVSTSSNKCFIRLPLPSLRLYCSNSGMIVLLLI</sequence>
<reference evidence="2" key="1">
    <citation type="journal article" date="2012" name="Nat. Biotechnol.">
        <title>Reference genome sequence of the model plant Setaria.</title>
        <authorList>
            <person name="Bennetzen J.L."/>
            <person name="Schmutz J."/>
            <person name="Wang H."/>
            <person name="Percifield R."/>
            <person name="Hawkins J."/>
            <person name="Pontaroli A.C."/>
            <person name="Estep M."/>
            <person name="Feng L."/>
            <person name="Vaughn J.N."/>
            <person name="Grimwood J."/>
            <person name="Jenkins J."/>
            <person name="Barry K."/>
            <person name="Lindquist E."/>
            <person name="Hellsten U."/>
            <person name="Deshpande S."/>
            <person name="Wang X."/>
            <person name="Wu X."/>
            <person name="Mitros T."/>
            <person name="Triplett J."/>
            <person name="Yang X."/>
            <person name="Ye C.Y."/>
            <person name="Mauro-Herrera M."/>
            <person name="Wang L."/>
            <person name="Li P."/>
            <person name="Sharma M."/>
            <person name="Sharma R."/>
            <person name="Ronald P.C."/>
            <person name="Panaud O."/>
            <person name="Kellogg E.A."/>
            <person name="Brutnell T.P."/>
            <person name="Doust A.N."/>
            <person name="Tuskan G.A."/>
            <person name="Rokhsar D."/>
            <person name="Devos K.M."/>
        </authorList>
    </citation>
    <scope>NUCLEOTIDE SEQUENCE [LARGE SCALE GENOMIC DNA]</scope>
    <source>
        <strain evidence="2">cv. Yugu1</strain>
    </source>
</reference>
<dbReference type="AlphaFoldDB" id="K4A417"/>
<dbReference type="EMBL" id="AGNK02001149">
    <property type="status" value="NOT_ANNOTATED_CDS"/>
    <property type="molecule type" value="Genomic_DNA"/>
</dbReference>
<dbReference type="HOGENOM" id="CLU_2531752_0_0_1"/>
<keyword evidence="2" id="KW-1185">Reference proteome</keyword>
<dbReference type="Proteomes" id="UP000004995">
    <property type="component" value="Unassembled WGS sequence"/>
</dbReference>
<dbReference type="InParanoid" id="K4A417"/>
<reference evidence="1" key="2">
    <citation type="submission" date="2018-08" db="UniProtKB">
        <authorList>
            <consortium name="EnsemblPlants"/>
        </authorList>
    </citation>
    <scope>IDENTIFICATION</scope>
    <source>
        <strain evidence="1">Yugu1</strain>
    </source>
</reference>
<accession>K4A417</accession>
<dbReference type="EnsemblPlants" id="KQL24910">
    <property type="protein sequence ID" value="KQL24910"/>
    <property type="gene ID" value="SETIT_033621mg"/>
</dbReference>
<protein>
    <submittedName>
        <fullName evidence="1">Uncharacterized protein</fullName>
    </submittedName>
</protein>
<name>K4A417_SETIT</name>
<proteinExistence type="predicted"/>
<dbReference type="Gramene" id="KQL24910">
    <property type="protein sequence ID" value="KQL24910"/>
    <property type="gene ID" value="SETIT_033621mg"/>
</dbReference>
<evidence type="ECO:0000313" key="1">
    <source>
        <dbReference type="EnsemblPlants" id="KQL24910"/>
    </source>
</evidence>
<organism evidence="1 2">
    <name type="scientific">Setaria italica</name>
    <name type="common">Foxtail millet</name>
    <name type="synonym">Panicum italicum</name>
    <dbReference type="NCBI Taxonomy" id="4555"/>
    <lineage>
        <taxon>Eukaryota</taxon>
        <taxon>Viridiplantae</taxon>
        <taxon>Streptophyta</taxon>
        <taxon>Embryophyta</taxon>
        <taxon>Tracheophyta</taxon>
        <taxon>Spermatophyta</taxon>
        <taxon>Magnoliopsida</taxon>
        <taxon>Liliopsida</taxon>
        <taxon>Poales</taxon>
        <taxon>Poaceae</taxon>
        <taxon>PACMAD clade</taxon>
        <taxon>Panicoideae</taxon>
        <taxon>Panicodae</taxon>
        <taxon>Paniceae</taxon>
        <taxon>Cenchrinae</taxon>
        <taxon>Setaria</taxon>
    </lineage>
</organism>